<proteinExistence type="predicted"/>
<reference evidence="2 3" key="1">
    <citation type="journal article" date="2018" name="Genet. Mol. Biol.">
        <title>The genome sequence of Dyella jiangningensis FCAV SCS01 from a lignocellulose-decomposing microbial consortium metagenome reveals potential for biotechnological applications.</title>
        <authorList>
            <person name="Desiderato J.G."/>
            <person name="Alvarenga D.O."/>
            <person name="Constancio M.T.L."/>
            <person name="Alves L.M.C."/>
            <person name="Varani A.M."/>
        </authorList>
    </citation>
    <scope>NUCLEOTIDE SEQUENCE [LARGE SCALE GENOMIC DNA]</scope>
    <source>
        <strain evidence="2 3">FCAV SCS01</strain>
    </source>
</reference>
<dbReference type="EMBL" id="NFZS01000004">
    <property type="protein sequence ID" value="RAO75361.1"/>
    <property type="molecule type" value="Genomic_DNA"/>
</dbReference>
<dbReference type="InterPro" id="IPR053196">
    <property type="entry name" value="Lipoprotein_YbaY-like"/>
</dbReference>
<evidence type="ECO:0008006" key="4">
    <source>
        <dbReference type="Google" id="ProtNLM"/>
    </source>
</evidence>
<name>A0A328P244_9GAMM</name>
<keyword evidence="1" id="KW-0472">Membrane</keyword>
<dbReference type="OrthoDB" id="5348860at2"/>
<dbReference type="PANTHER" id="PTHR38013:SF1">
    <property type="entry name" value="GLYCOPROTEIN_POLYSACCHARIDE METABOLISM"/>
    <property type="match status" value="1"/>
</dbReference>
<dbReference type="AlphaFoldDB" id="A0A328P244"/>
<comment type="caution">
    <text evidence="2">The sequence shown here is derived from an EMBL/GenBank/DDBJ whole genome shotgun (WGS) entry which is preliminary data.</text>
</comment>
<keyword evidence="1" id="KW-1133">Transmembrane helix</keyword>
<dbReference type="InterPro" id="IPR039366">
    <property type="entry name" value="Pilotin"/>
</dbReference>
<dbReference type="PANTHER" id="PTHR38013">
    <property type="entry name" value="GLYCOPROTEIN/POLYSACCHARIDE METABOLISM"/>
    <property type="match status" value="1"/>
</dbReference>
<organism evidence="2 3">
    <name type="scientific">Dyella jiangningensis</name>
    <dbReference type="NCBI Taxonomy" id="1379159"/>
    <lineage>
        <taxon>Bacteria</taxon>
        <taxon>Pseudomonadati</taxon>
        <taxon>Pseudomonadota</taxon>
        <taxon>Gammaproteobacteria</taxon>
        <taxon>Lysobacterales</taxon>
        <taxon>Rhodanobacteraceae</taxon>
        <taxon>Dyella</taxon>
    </lineage>
</organism>
<protein>
    <recommendedName>
        <fullName evidence="4">Lipoprotein</fullName>
    </recommendedName>
</protein>
<evidence type="ECO:0000256" key="1">
    <source>
        <dbReference type="SAM" id="Phobius"/>
    </source>
</evidence>
<accession>A0A328P244</accession>
<evidence type="ECO:0000313" key="3">
    <source>
        <dbReference type="Proteomes" id="UP000248926"/>
    </source>
</evidence>
<keyword evidence="3" id="KW-1185">Reference proteome</keyword>
<evidence type="ECO:0000313" key="2">
    <source>
        <dbReference type="EMBL" id="RAO75361.1"/>
    </source>
</evidence>
<dbReference type="Proteomes" id="UP000248926">
    <property type="component" value="Unassembled WGS sequence"/>
</dbReference>
<feature type="transmembrane region" description="Helical" evidence="1">
    <location>
        <begin position="21"/>
        <end position="41"/>
    </location>
</feature>
<keyword evidence="1" id="KW-0812">Transmembrane</keyword>
<gene>
    <name evidence="2" type="ORF">CA260_14850</name>
</gene>
<dbReference type="Pfam" id="PF09619">
    <property type="entry name" value="YscW"/>
    <property type="match status" value="1"/>
</dbReference>
<sequence>MDCRLLASVEPRRAVQEIRMLSRFPLLAIAVVALAGCSMFSHHGEHKSATPAAAAPAHQSLMKSLTGDIRYELPQPLPADAYLLVTLADVSRQDAPARTVSEERIQPVGASPVDFLISYDPSDLRDGVDFAINVRLQQGDKLLAINDTRTSVLGRSGENGPVSITLKAVP</sequence>